<proteinExistence type="predicted"/>
<name>A0A2M8KI99_9BACT</name>
<evidence type="ECO:0000256" key="1">
    <source>
        <dbReference type="SAM" id="MobiDB-lite"/>
    </source>
</evidence>
<feature type="compositionally biased region" description="Polar residues" evidence="1">
    <location>
        <begin position="17"/>
        <end position="26"/>
    </location>
</feature>
<dbReference type="Proteomes" id="UP000231086">
    <property type="component" value="Unassembled WGS sequence"/>
</dbReference>
<comment type="caution">
    <text evidence="2">The sequence shown here is derived from an EMBL/GenBank/DDBJ whole genome shotgun (WGS) entry which is preliminary data.</text>
</comment>
<protein>
    <submittedName>
        <fullName evidence="2">Uncharacterized protein</fullName>
    </submittedName>
</protein>
<feature type="compositionally biased region" description="Basic and acidic residues" evidence="1">
    <location>
        <begin position="28"/>
        <end position="56"/>
    </location>
</feature>
<evidence type="ECO:0000313" key="2">
    <source>
        <dbReference type="EMBL" id="PJE59649.1"/>
    </source>
</evidence>
<dbReference type="AlphaFoldDB" id="A0A2M8KI99"/>
<reference evidence="3" key="1">
    <citation type="submission" date="2017-09" db="EMBL/GenBank/DDBJ databases">
        <title>Depth-based differentiation of microbial function through sediment-hosted aquifers and enrichment of novel symbionts in the deep terrestrial subsurface.</title>
        <authorList>
            <person name="Probst A.J."/>
            <person name="Ladd B."/>
            <person name="Jarett J.K."/>
            <person name="Geller-Mcgrath D.E."/>
            <person name="Sieber C.M.K."/>
            <person name="Emerson J.B."/>
            <person name="Anantharaman K."/>
            <person name="Thomas B.C."/>
            <person name="Malmstrom R."/>
            <person name="Stieglmeier M."/>
            <person name="Klingl A."/>
            <person name="Woyke T."/>
            <person name="Ryan C.M."/>
            <person name="Banfield J.F."/>
        </authorList>
    </citation>
    <scope>NUCLEOTIDE SEQUENCE [LARGE SCALE GENOMIC DNA]</scope>
</reference>
<evidence type="ECO:0000313" key="3">
    <source>
        <dbReference type="Proteomes" id="UP000231086"/>
    </source>
</evidence>
<dbReference type="EMBL" id="PFEA01000048">
    <property type="protein sequence ID" value="PJE59649.1"/>
    <property type="molecule type" value="Genomic_DNA"/>
</dbReference>
<gene>
    <name evidence="2" type="ORF">COU85_02540</name>
</gene>
<organism evidence="2 3">
    <name type="scientific">Candidatus Portnoybacteria bacterium CG10_big_fil_rev_8_21_14_0_10_44_7</name>
    <dbReference type="NCBI Taxonomy" id="1974816"/>
    <lineage>
        <taxon>Bacteria</taxon>
        <taxon>Candidatus Portnoyibacteriota</taxon>
    </lineage>
</organism>
<sequence length="75" mass="8372">MHIGVLAMMFRLMAATFSNQGPNQGPNPKEREMCQQSKEVKIAKPQDGQPKPDPRPAPKPPPGEQEPPPPWGLFW</sequence>
<feature type="region of interest" description="Disordered" evidence="1">
    <location>
        <begin position="17"/>
        <end position="75"/>
    </location>
</feature>
<accession>A0A2M8KI99</accession>
<feature type="compositionally biased region" description="Pro residues" evidence="1">
    <location>
        <begin position="57"/>
        <end position="75"/>
    </location>
</feature>